<accession>F2JGD1</accession>
<dbReference type="InterPro" id="IPR018060">
    <property type="entry name" value="HTH_AraC"/>
</dbReference>
<dbReference type="Proteomes" id="UP000008467">
    <property type="component" value="Chromosome"/>
</dbReference>
<dbReference type="SUPFAM" id="SSF46689">
    <property type="entry name" value="Homeodomain-like"/>
    <property type="match status" value="2"/>
</dbReference>
<dbReference type="RefSeq" id="WP_013655127.1">
    <property type="nucleotide sequence ID" value="NC_015275.1"/>
</dbReference>
<keyword evidence="6" id="KW-1185">Reference proteome</keyword>
<keyword evidence="3" id="KW-0804">Transcription</keyword>
<feature type="domain" description="HTH araC/xylS-type" evidence="4">
    <location>
        <begin position="199"/>
        <end position="297"/>
    </location>
</feature>
<dbReference type="PANTHER" id="PTHR43280:SF2">
    <property type="entry name" value="HTH-TYPE TRANSCRIPTIONAL REGULATOR EXSA"/>
    <property type="match status" value="1"/>
</dbReference>
<evidence type="ECO:0000256" key="2">
    <source>
        <dbReference type="ARBA" id="ARBA00023125"/>
    </source>
</evidence>
<name>F2JGD1_CELLD</name>
<evidence type="ECO:0000313" key="6">
    <source>
        <dbReference type="Proteomes" id="UP000008467"/>
    </source>
</evidence>
<keyword evidence="2" id="KW-0238">DNA-binding</keyword>
<keyword evidence="1" id="KW-0805">Transcription regulation</keyword>
<evidence type="ECO:0000313" key="5">
    <source>
        <dbReference type="EMBL" id="ADZ81826.1"/>
    </source>
</evidence>
<dbReference type="KEGG" id="cle:Clole_0066"/>
<dbReference type="STRING" id="642492.Clole_0066"/>
<dbReference type="AlphaFoldDB" id="F2JGD1"/>
<dbReference type="PANTHER" id="PTHR43280">
    <property type="entry name" value="ARAC-FAMILY TRANSCRIPTIONAL REGULATOR"/>
    <property type="match status" value="1"/>
</dbReference>
<proteinExistence type="predicted"/>
<sequence length="299" mass="34584">MNLSTIGFNYYLDYTMPISVSYDLADLKLDLANDYYKLIFLDAGMNHIVLNGREFILVGPYMLCLNEKDSINISKTALETFTVVFFKPSVINERFTLNSCNEPECLSITEIQDLFYLDNFKTATPITSKILSLSTVDKLTLQEKLSGINEQLTIQPSSFWPCKTRAYLIETLFFLIKPEENTAYTEASCISTHCSQLVLDTIYYLQTHYDQKITISMLTQTLNTNRTTLLSEFKKYTNISLNRYLMQLRMRIATTLLRDTELPILEICERTGFSDISYFSKAFKKEVNYTPSEYRKLNA</sequence>
<dbReference type="InterPro" id="IPR020449">
    <property type="entry name" value="Tscrpt_reg_AraC-type_HTH"/>
</dbReference>
<dbReference type="Pfam" id="PF12833">
    <property type="entry name" value="HTH_18"/>
    <property type="match status" value="1"/>
</dbReference>
<organism evidence="5 6">
    <name type="scientific">Cellulosilyticum lentocellum (strain ATCC 49066 / DSM 5427 / NCIMB 11756 / RHM5)</name>
    <name type="common">Clostridium lentocellum</name>
    <dbReference type="NCBI Taxonomy" id="642492"/>
    <lineage>
        <taxon>Bacteria</taxon>
        <taxon>Bacillati</taxon>
        <taxon>Bacillota</taxon>
        <taxon>Clostridia</taxon>
        <taxon>Lachnospirales</taxon>
        <taxon>Cellulosilyticaceae</taxon>
        <taxon>Cellulosilyticum</taxon>
    </lineage>
</organism>
<evidence type="ECO:0000256" key="3">
    <source>
        <dbReference type="ARBA" id="ARBA00023163"/>
    </source>
</evidence>
<dbReference type="HOGENOM" id="CLU_000445_88_14_9"/>
<reference evidence="5 6" key="1">
    <citation type="journal article" date="2011" name="J. Bacteriol.">
        <title>Complete genome sequence of the cellulose-degrading bacterium Cellulosilyticum lentocellum.</title>
        <authorList>
            <consortium name="US DOE Joint Genome Institute"/>
            <person name="Miller D.A."/>
            <person name="Suen G."/>
            <person name="Bruce D."/>
            <person name="Copeland A."/>
            <person name="Cheng J.F."/>
            <person name="Detter C."/>
            <person name="Goodwin L.A."/>
            <person name="Han C.S."/>
            <person name="Hauser L.J."/>
            <person name="Land M.L."/>
            <person name="Lapidus A."/>
            <person name="Lucas S."/>
            <person name="Meincke L."/>
            <person name="Pitluck S."/>
            <person name="Tapia R."/>
            <person name="Teshima H."/>
            <person name="Woyke T."/>
            <person name="Fox B.G."/>
            <person name="Angert E.R."/>
            <person name="Currie C.R."/>
        </authorList>
    </citation>
    <scope>NUCLEOTIDE SEQUENCE [LARGE SCALE GENOMIC DNA]</scope>
    <source>
        <strain evidence="6">ATCC 49066 / DSM 5427 / NCIMB 11756 / RHM5</strain>
    </source>
</reference>
<dbReference type="InterPro" id="IPR009057">
    <property type="entry name" value="Homeodomain-like_sf"/>
</dbReference>
<protein>
    <submittedName>
        <fullName evidence="5">Transcriptional regulator, AraC family</fullName>
    </submittedName>
</protein>
<dbReference type="EMBL" id="CP002582">
    <property type="protein sequence ID" value="ADZ81826.1"/>
    <property type="molecule type" value="Genomic_DNA"/>
</dbReference>
<dbReference type="GO" id="GO:0003700">
    <property type="term" value="F:DNA-binding transcription factor activity"/>
    <property type="evidence" value="ECO:0007669"/>
    <property type="project" value="InterPro"/>
</dbReference>
<evidence type="ECO:0000256" key="1">
    <source>
        <dbReference type="ARBA" id="ARBA00023015"/>
    </source>
</evidence>
<dbReference type="PRINTS" id="PR00032">
    <property type="entry name" value="HTHARAC"/>
</dbReference>
<gene>
    <name evidence="5" type="ordered locus">Clole_0066</name>
</gene>
<evidence type="ECO:0000259" key="4">
    <source>
        <dbReference type="PROSITE" id="PS01124"/>
    </source>
</evidence>
<dbReference type="eggNOG" id="COG2207">
    <property type="taxonomic scope" value="Bacteria"/>
</dbReference>
<dbReference type="Gene3D" id="1.10.10.60">
    <property type="entry name" value="Homeodomain-like"/>
    <property type="match status" value="2"/>
</dbReference>
<dbReference type="InterPro" id="IPR018062">
    <property type="entry name" value="HTH_AraC-typ_CS"/>
</dbReference>
<dbReference type="PROSITE" id="PS01124">
    <property type="entry name" value="HTH_ARAC_FAMILY_2"/>
    <property type="match status" value="1"/>
</dbReference>
<dbReference type="PROSITE" id="PS00041">
    <property type="entry name" value="HTH_ARAC_FAMILY_1"/>
    <property type="match status" value="1"/>
</dbReference>
<dbReference type="SMART" id="SM00342">
    <property type="entry name" value="HTH_ARAC"/>
    <property type="match status" value="1"/>
</dbReference>
<dbReference type="GO" id="GO:0043565">
    <property type="term" value="F:sequence-specific DNA binding"/>
    <property type="evidence" value="ECO:0007669"/>
    <property type="project" value="InterPro"/>
</dbReference>